<name>A0A2M6WN69_9BACT</name>
<dbReference type="AlphaFoldDB" id="A0A2M6WN69"/>
<dbReference type="PANTHER" id="PTHR34824:SF1">
    <property type="entry name" value="HEAT-INDUCIBLE TRANSCRIPTION REPRESSOR HRCA"/>
    <property type="match status" value="1"/>
</dbReference>
<keyword evidence="1" id="KW-0678">Repressor</keyword>
<dbReference type="Gene3D" id="3.30.450.40">
    <property type="match status" value="1"/>
</dbReference>
<keyword evidence="3" id="KW-0346">Stress response</keyword>
<organism evidence="6 7">
    <name type="scientific">Candidatus Falkowbacteria bacterium CG10_big_fil_rev_8_21_14_0_10_43_11</name>
    <dbReference type="NCBI Taxonomy" id="1974568"/>
    <lineage>
        <taxon>Bacteria</taxon>
        <taxon>Candidatus Falkowiibacteriota</taxon>
    </lineage>
</organism>
<evidence type="ECO:0000259" key="5">
    <source>
        <dbReference type="Pfam" id="PF01628"/>
    </source>
</evidence>
<feature type="domain" description="Heat-inducible transcription repressor HrcA C-terminal" evidence="5">
    <location>
        <begin position="97"/>
        <end position="218"/>
    </location>
</feature>
<evidence type="ECO:0000256" key="4">
    <source>
        <dbReference type="ARBA" id="ARBA00023163"/>
    </source>
</evidence>
<evidence type="ECO:0000313" key="7">
    <source>
        <dbReference type="Proteomes" id="UP000229335"/>
    </source>
</evidence>
<comment type="caution">
    <text evidence="6">The sequence shown here is derived from an EMBL/GenBank/DDBJ whole genome shotgun (WGS) entry which is preliminary data.</text>
</comment>
<dbReference type="InterPro" id="IPR036388">
    <property type="entry name" value="WH-like_DNA-bd_sf"/>
</dbReference>
<dbReference type="SUPFAM" id="SSF46785">
    <property type="entry name" value="Winged helix' DNA-binding domain"/>
    <property type="match status" value="1"/>
</dbReference>
<dbReference type="InterPro" id="IPR002571">
    <property type="entry name" value="HrcA"/>
</dbReference>
<protein>
    <recommendedName>
        <fullName evidence="5">Heat-inducible transcription repressor HrcA C-terminal domain-containing protein</fullName>
    </recommendedName>
</protein>
<reference evidence="7" key="1">
    <citation type="submission" date="2017-09" db="EMBL/GenBank/DDBJ databases">
        <title>Depth-based differentiation of microbial function through sediment-hosted aquifers and enrichment of novel symbionts in the deep terrestrial subsurface.</title>
        <authorList>
            <person name="Probst A.J."/>
            <person name="Ladd B."/>
            <person name="Jarett J.K."/>
            <person name="Geller-Mcgrath D.E."/>
            <person name="Sieber C.M.K."/>
            <person name="Emerson J.B."/>
            <person name="Anantharaman K."/>
            <person name="Thomas B.C."/>
            <person name="Malmstrom R."/>
            <person name="Stieglmeier M."/>
            <person name="Klingl A."/>
            <person name="Woyke T."/>
            <person name="Ryan C.M."/>
            <person name="Banfield J.F."/>
        </authorList>
    </citation>
    <scope>NUCLEOTIDE SEQUENCE [LARGE SCALE GENOMIC DNA]</scope>
</reference>
<dbReference type="Proteomes" id="UP000229335">
    <property type="component" value="Unassembled WGS sequence"/>
</dbReference>
<keyword evidence="2" id="KW-0805">Transcription regulation</keyword>
<evidence type="ECO:0000256" key="2">
    <source>
        <dbReference type="ARBA" id="ARBA00023015"/>
    </source>
</evidence>
<keyword evidence="4" id="KW-0804">Transcription</keyword>
<dbReference type="GO" id="GO:0045892">
    <property type="term" value="P:negative regulation of DNA-templated transcription"/>
    <property type="evidence" value="ECO:0007669"/>
    <property type="project" value="TreeGrafter"/>
</dbReference>
<evidence type="ECO:0000313" key="6">
    <source>
        <dbReference type="EMBL" id="PIT94230.1"/>
    </source>
</evidence>
<dbReference type="Gene3D" id="1.10.10.10">
    <property type="entry name" value="Winged helix-like DNA-binding domain superfamily/Winged helix DNA-binding domain"/>
    <property type="match status" value="1"/>
</dbReference>
<gene>
    <name evidence="6" type="ORF">COU00_00010</name>
</gene>
<dbReference type="SUPFAM" id="SSF55781">
    <property type="entry name" value="GAF domain-like"/>
    <property type="match status" value="1"/>
</dbReference>
<dbReference type="Pfam" id="PF01628">
    <property type="entry name" value="HrcA"/>
    <property type="match status" value="1"/>
</dbReference>
<evidence type="ECO:0000256" key="3">
    <source>
        <dbReference type="ARBA" id="ARBA00023016"/>
    </source>
</evidence>
<dbReference type="InterPro" id="IPR029016">
    <property type="entry name" value="GAF-like_dom_sf"/>
</dbReference>
<proteinExistence type="predicted"/>
<dbReference type="GO" id="GO:0003677">
    <property type="term" value="F:DNA binding"/>
    <property type="evidence" value="ECO:0007669"/>
    <property type="project" value="InterPro"/>
</dbReference>
<sequence>MEERQQKLLKIIVKEYIKTAEPISSGLLVQKFRLPYSPATVRAELVKLEEEGYIHQPHTSAGRVPTEKAYQFYVENFLSAKNPAFVKTSAGKSEMRIEPKKNNEEFLKQTAKTLAAKSGLAVFWAVDHHNLYYTGIANLLSQPEFMEARQILNISRIIDDIEDIIVGMYSGLTNKPQIFIGRKNPFGAICGSVVVKYEKNGERGMFGIVGPMRMDYEQCLGLVEYIRQNLK</sequence>
<evidence type="ECO:0000256" key="1">
    <source>
        <dbReference type="ARBA" id="ARBA00022491"/>
    </source>
</evidence>
<dbReference type="InterPro" id="IPR036390">
    <property type="entry name" value="WH_DNA-bd_sf"/>
</dbReference>
<dbReference type="EMBL" id="PFAS01000001">
    <property type="protein sequence ID" value="PIT94230.1"/>
    <property type="molecule type" value="Genomic_DNA"/>
</dbReference>
<dbReference type="PANTHER" id="PTHR34824">
    <property type="entry name" value="HEAT-INDUCIBLE TRANSCRIPTION REPRESSOR HRCA"/>
    <property type="match status" value="1"/>
</dbReference>
<dbReference type="InterPro" id="IPR021153">
    <property type="entry name" value="HrcA_C"/>
</dbReference>
<accession>A0A2M6WN69</accession>